<protein>
    <recommendedName>
        <fullName evidence="4">HdeD family acid-resistance protein</fullName>
    </recommendedName>
</protein>
<evidence type="ECO:0000313" key="3">
    <source>
        <dbReference type="Proteomes" id="UP000323708"/>
    </source>
</evidence>
<dbReference type="PANTHER" id="PTHR34989:SF1">
    <property type="entry name" value="PROTEIN HDED"/>
    <property type="match status" value="1"/>
</dbReference>
<evidence type="ECO:0000256" key="1">
    <source>
        <dbReference type="SAM" id="Phobius"/>
    </source>
</evidence>
<sequence>MSIVETISKSAKTAKWVGVVMIIAGVLSLSAPMAAGLSISMLIGGLFIVSGVFQLLVVFRAGSFPRELLLGLLGVLGIMAGVYMIAQPGLALATLTLFLSGYFIASGILQIVAAFQARSQQGWGWLLFGGLVSMLLGAMIWSQFPLSGIWAVGTLVGIHLIFSGMTLLAIAGAVKDAASAIAD</sequence>
<dbReference type="PANTHER" id="PTHR34989">
    <property type="entry name" value="PROTEIN HDED"/>
    <property type="match status" value="1"/>
</dbReference>
<accession>A0A5B0WXZ1</accession>
<reference evidence="2 3" key="1">
    <citation type="submission" date="2019-09" db="EMBL/GenBank/DDBJ databases">
        <authorList>
            <person name="Chen X.-Y."/>
        </authorList>
    </citation>
    <scope>NUCLEOTIDE SEQUENCE [LARGE SCALE GENOMIC DNA]</scope>
    <source>
        <strain evidence="2 3">NY5</strain>
    </source>
</reference>
<dbReference type="Pfam" id="PF03729">
    <property type="entry name" value="DUF308"/>
    <property type="match status" value="1"/>
</dbReference>
<dbReference type="RefSeq" id="WP_149611398.1">
    <property type="nucleotide sequence ID" value="NZ_VTUX01000004.1"/>
</dbReference>
<name>A0A5B0WXZ1_9GAMM</name>
<feature type="transmembrane region" description="Helical" evidence="1">
    <location>
        <begin position="148"/>
        <end position="174"/>
    </location>
</feature>
<keyword evidence="3" id="KW-1185">Reference proteome</keyword>
<dbReference type="Proteomes" id="UP000323708">
    <property type="component" value="Unassembled WGS sequence"/>
</dbReference>
<keyword evidence="1" id="KW-1133">Transmembrane helix</keyword>
<dbReference type="EMBL" id="VTUX01000004">
    <property type="protein sequence ID" value="KAA1191962.1"/>
    <property type="molecule type" value="Genomic_DNA"/>
</dbReference>
<gene>
    <name evidence="2" type="ORF">F0M18_10585</name>
</gene>
<feature type="transmembrane region" description="Helical" evidence="1">
    <location>
        <begin position="68"/>
        <end position="86"/>
    </location>
</feature>
<keyword evidence="1" id="KW-0472">Membrane</keyword>
<dbReference type="AlphaFoldDB" id="A0A5B0WXZ1"/>
<evidence type="ECO:0008006" key="4">
    <source>
        <dbReference type="Google" id="ProtNLM"/>
    </source>
</evidence>
<dbReference type="InterPro" id="IPR005325">
    <property type="entry name" value="DUF308_memb"/>
</dbReference>
<evidence type="ECO:0000313" key="2">
    <source>
        <dbReference type="EMBL" id="KAA1191962.1"/>
    </source>
</evidence>
<dbReference type="GO" id="GO:0005886">
    <property type="term" value="C:plasma membrane"/>
    <property type="evidence" value="ECO:0007669"/>
    <property type="project" value="TreeGrafter"/>
</dbReference>
<feature type="transmembrane region" description="Helical" evidence="1">
    <location>
        <begin position="92"/>
        <end position="115"/>
    </location>
</feature>
<dbReference type="InterPro" id="IPR052712">
    <property type="entry name" value="Acid_resist_chaperone_HdeD"/>
</dbReference>
<proteinExistence type="predicted"/>
<feature type="transmembrane region" description="Helical" evidence="1">
    <location>
        <begin position="122"/>
        <end position="142"/>
    </location>
</feature>
<keyword evidence="1" id="KW-0812">Transmembrane</keyword>
<organism evidence="2 3">
    <name type="scientific">Pseudohalioglobus sediminis</name>
    <dbReference type="NCBI Taxonomy" id="2606449"/>
    <lineage>
        <taxon>Bacteria</taxon>
        <taxon>Pseudomonadati</taxon>
        <taxon>Pseudomonadota</taxon>
        <taxon>Gammaproteobacteria</taxon>
        <taxon>Cellvibrionales</taxon>
        <taxon>Halieaceae</taxon>
        <taxon>Pseudohalioglobus</taxon>
    </lineage>
</organism>
<feature type="transmembrane region" description="Helical" evidence="1">
    <location>
        <begin position="16"/>
        <end position="35"/>
    </location>
</feature>
<comment type="caution">
    <text evidence="2">The sequence shown here is derived from an EMBL/GenBank/DDBJ whole genome shotgun (WGS) entry which is preliminary data.</text>
</comment>
<feature type="transmembrane region" description="Helical" evidence="1">
    <location>
        <begin position="41"/>
        <end position="61"/>
    </location>
</feature>